<dbReference type="CDD" id="cd00586">
    <property type="entry name" value="4HBT"/>
    <property type="match status" value="1"/>
</dbReference>
<dbReference type="Gene3D" id="3.10.129.10">
    <property type="entry name" value="Hotdog Thioesterase"/>
    <property type="match status" value="1"/>
</dbReference>
<dbReference type="KEGG" id="slia:HA039_28965"/>
<dbReference type="InterPro" id="IPR029069">
    <property type="entry name" value="HotDog_dom_sf"/>
</dbReference>
<evidence type="ECO:0000313" key="2">
    <source>
        <dbReference type="Proteomes" id="UP000501179"/>
    </source>
</evidence>
<reference evidence="1 2" key="1">
    <citation type="submission" date="2020-03" db="EMBL/GenBank/DDBJ databases">
        <title>A novel species.</title>
        <authorList>
            <person name="Gao J."/>
        </authorList>
    </citation>
    <scope>NUCLEOTIDE SEQUENCE [LARGE SCALE GENOMIC DNA]</scope>
    <source>
        <strain evidence="1 2">QMT-12</strain>
    </source>
</reference>
<dbReference type="AlphaFoldDB" id="A0A6G9H667"/>
<dbReference type="EMBL" id="CP050177">
    <property type="protein sequence ID" value="QIQ05796.1"/>
    <property type="molecule type" value="Genomic_DNA"/>
</dbReference>
<gene>
    <name evidence="1" type="ORF">HA039_28965</name>
</gene>
<dbReference type="RefSeq" id="WP_167034278.1">
    <property type="nucleotide sequence ID" value="NZ_CP050177.1"/>
</dbReference>
<protein>
    <submittedName>
        <fullName evidence="1">Acyl-CoA thioesterase</fullName>
    </submittedName>
</protein>
<dbReference type="SUPFAM" id="SSF54637">
    <property type="entry name" value="Thioesterase/thiol ester dehydrase-isomerase"/>
    <property type="match status" value="1"/>
</dbReference>
<proteinExistence type="predicted"/>
<organism evidence="1 2">
    <name type="scientific">Streptomyces liangshanensis</name>
    <dbReference type="NCBI Taxonomy" id="2717324"/>
    <lineage>
        <taxon>Bacteria</taxon>
        <taxon>Bacillati</taxon>
        <taxon>Actinomycetota</taxon>
        <taxon>Actinomycetes</taxon>
        <taxon>Kitasatosporales</taxon>
        <taxon>Streptomycetaceae</taxon>
        <taxon>Streptomyces</taxon>
    </lineage>
</organism>
<accession>A0A6G9H667</accession>
<keyword evidence="2" id="KW-1185">Reference proteome</keyword>
<evidence type="ECO:0000313" key="1">
    <source>
        <dbReference type="EMBL" id="QIQ05796.1"/>
    </source>
</evidence>
<dbReference type="Pfam" id="PF13279">
    <property type="entry name" value="4HBT_2"/>
    <property type="match status" value="1"/>
</dbReference>
<dbReference type="Proteomes" id="UP000501179">
    <property type="component" value="Chromosome"/>
</dbReference>
<name>A0A6G9H667_9ACTN</name>
<sequence>MTAGTRPTTDPVEFGVLIPVTVYFDDFDPMGLLHNSRYPVLVERAWVTYWERHGFGGRKFVAAEGDEFNVVKDLHIVFDQALNQVGEYAVHLWLEPLGRTSATAGFRVCSADGSVTYAHGTRTVIRLDPTTLRPVAWSDHVRALSATMLRPESDR</sequence>